<evidence type="ECO:0000256" key="1">
    <source>
        <dbReference type="SAM" id="MobiDB-lite"/>
    </source>
</evidence>
<accession>A0A642VAJ9</accession>
<evidence type="ECO:0000313" key="3">
    <source>
        <dbReference type="Proteomes" id="UP000761534"/>
    </source>
</evidence>
<feature type="region of interest" description="Disordered" evidence="1">
    <location>
        <begin position="74"/>
        <end position="107"/>
    </location>
</feature>
<proteinExistence type="predicted"/>
<protein>
    <submittedName>
        <fullName evidence="2">Uncharacterized protein</fullName>
    </submittedName>
</protein>
<feature type="compositionally biased region" description="Low complexity" evidence="1">
    <location>
        <begin position="196"/>
        <end position="217"/>
    </location>
</feature>
<dbReference type="VEuPathDB" id="FungiDB:TRICI_001038"/>
<reference evidence="2" key="1">
    <citation type="journal article" date="2019" name="G3 (Bethesda)">
        <title>Genome Assemblies of Two Rare Opportunistic Yeast Pathogens: Diutina rugosa (syn. Candida rugosa) and Trichomonascus ciferrii (syn. Candida ciferrii).</title>
        <authorList>
            <person name="Mixao V."/>
            <person name="Saus E."/>
            <person name="Hansen A.P."/>
            <person name="Lass-Florl C."/>
            <person name="Gabaldon T."/>
        </authorList>
    </citation>
    <scope>NUCLEOTIDE SEQUENCE</scope>
    <source>
        <strain evidence="2">CBS 4856</strain>
    </source>
</reference>
<feature type="region of interest" description="Disordered" evidence="1">
    <location>
        <begin position="13"/>
        <end position="56"/>
    </location>
</feature>
<dbReference type="AlphaFoldDB" id="A0A642VAJ9"/>
<comment type="caution">
    <text evidence="2">The sequence shown here is derived from an EMBL/GenBank/DDBJ whole genome shotgun (WGS) entry which is preliminary data.</text>
</comment>
<organism evidence="2 3">
    <name type="scientific">Trichomonascus ciferrii</name>
    <dbReference type="NCBI Taxonomy" id="44093"/>
    <lineage>
        <taxon>Eukaryota</taxon>
        <taxon>Fungi</taxon>
        <taxon>Dikarya</taxon>
        <taxon>Ascomycota</taxon>
        <taxon>Saccharomycotina</taxon>
        <taxon>Dipodascomycetes</taxon>
        <taxon>Dipodascales</taxon>
        <taxon>Trichomonascaceae</taxon>
        <taxon>Trichomonascus</taxon>
        <taxon>Trichomonascus ciferrii complex</taxon>
    </lineage>
</organism>
<dbReference type="Proteomes" id="UP000761534">
    <property type="component" value="Unassembled WGS sequence"/>
</dbReference>
<keyword evidence="3" id="KW-1185">Reference proteome</keyword>
<evidence type="ECO:0000313" key="2">
    <source>
        <dbReference type="EMBL" id="KAA8916813.1"/>
    </source>
</evidence>
<feature type="compositionally biased region" description="Low complexity" evidence="1">
    <location>
        <begin position="24"/>
        <end position="42"/>
    </location>
</feature>
<feature type="region of interest" description="Disordered" evidence="1">
    <location>
        <begin position="196"/>
        <end position="227"/>
    </location>
</feature>
<dbReference type="EMBL" id="SWFS01000079">
    <property type="protein sequence ID" value="KAA8916813.1"/>
    <property type="molecule type" value="Genomic_DNA"/>
</dbReference>
<name>A0A642VAJ9_9ASCO</name>
<gene>
    <name evidence="2" type="ORF">TRICI_001038</name>
</gene>
<sequence>MQDEPVYLCKYSRADYYDDDDETSSSSSDAASDSGYYSSFDSVHSSDGVERSPPIWIPGRKEVVGSILEEHAEILSTSEPLQTKLDDRDEGLLPGETGSAPEADKLPDEDALKEQVWLIMDTMPKRYKDELQRLRDCDNHPLVKYMKDIIDQQIDHGRQKGKRRIKPRAPNRLIMENALKEKPLLTNNKLTLNTTSAEFSSPNQSNYSSPCSSTCSSDIGFQTPENEFPPELIKTLEETDTPYNNAAG</sequence>